<evidence type="ECO:0000313" key="2">
    <source>
        <dbReference type="Proteomes" id="UP000886595"/>
    </source>
</evidence>
<gene>
    <name evidence="1" type="ORF">Bca52824_006311</name>
</gene>
<comment type="caution">
    <text evidence="1">The sequence shown here is derived from an EMBL/GenBank/DDBJ whole genome shotgun (WGS) entry which is preliminary data.</text>
</comment>
<evidence type="ECO:0000313" key="1">
    <source>
        <dbReference type="EMBL" id="KAG2335131.1"/>
    </source>
</evidence>
<sequence>MMPPNAVIIVTDGEFTAIKLADGSYIFTEIGRFPCPFYIPPRDKEQTTNLELESAMLIVENPGLEAKEASKWLSEIQEEGVKTLAERVALLLKKAQYLCLCVVVLCLSISLSKLLYGES</sequence>
<proteinExistence type="predicted"/>
<reference evidence="1 2" key="1">
    <citation type="submission" date="2020-02" db="EMBL/GenBank/DDBJ databases">
        <authorList>
            <person name="Ma Q."/>
            <person name="Huang Y."/>
            <person name="Song X."/>
            <person name="Pei D."/>
        </authorList>
    </citation>
    <scope>NUCLEOTIDE SEQUENCE [LARGE SCALE GENOMIC DNA]</scope>
    <source>
        <strain evidence="1">Sxm20200214</strain>
        <tissue evidence="1">Leaf</tissue>
    </source>
</reference>
<protein>
    <submittedName>
        <fullName evidence="1">Uncharacterized protein</fullName>
    </submittedName>
</protein>
<organism evidence="1 2">
    <name type="scientific">Brassica carinata</name>
    <name type="common">Ethiopian mustard</name>
    <name type="synonym">Abyssinian cabbage</name>
    <dbReference type="NCBI Taxonomy" id="52824"/>
    <lineage>
        <taxon>Eukaryota</taxon>
        <taxon>Viridiplantae</taxon>
        <taxon>Streptophyta</taxon>
        <taxon>Embryophyta</taxon>
        <taxon>Tracheophyta</taxon>
        <taxon>Spermatophyta</taxon>
        <taxon>Magnoliopsida</taxon>
        <taxon>eudicotyledons</taxon>
        <taxon>Gunneridae</taxon>
        <taxon>Pentapetalae</taxon>
        <taxon>rosids</taxon>
        <taxon>malvids</taxon>
        <taxon>Brassicales</taxon>
        <taxon>Brassicaceae</taxon>
        <taxon>Brassiceae</taxon>
        <taxon>Brassica</taxon>
    </lineage>
</organism>
<dbReference type="EMBL" id="JAAMPC010000001">
    <property type="protein sequence ID" value="KAG2335131.1"/>
    <property type="molecule type" value="Genomic_DNA"/>
</dbReference>
<dbReference type="Proteomes" id="UP000886595">
    <property type="component" value="Unassembled WGS sequence"/>
</dbReference>
<accession>A0A8X7WRV5</accession>
<name>A0A8X7WRV5_BRACI</name>
<keyword evidence="2" id="KW-1185">Reference proteome</keyword>
<dbReference type="AlphaFoldDB" id="A0A8X7WRV5"/>